<name>A0ABX0UHH8_9BACT</name>
<evidence type="ECO:0000313" key="3">
    <source>
        <dbReference type="EMBL" id="NIJ52222.1"/>
    </source>
</evidence>
<feature type="region of interest" description="Disordered" evidence="1">
    <location>
        <begin position="129"/>
        <end position="185"/>
    </location>
</feature>
<dbReference type="Proteomes" id="UP001179181">
    <property type="component" value="Unassembled WGS sequence"/>
</dbReference>
<feature type="compositionally biased region" description="Basic and acidic residues" evidence="1">
    <location>
        <begin position="129"/>
        <end position="141"/>
    </location>
</feature>
<evidence type="ECO:0000256" key="2">
    <source>
        <dbReference type="SAM" id="Phobius"/>
    </source>
</evidence>
<keyword evidence="2" id="KW-1133">Transmembrane helix</keyword>
<feature type="compositionally biased region" description="Polar residues" evidence="1">
    <location>
        <begin position="142"/>
        <end position="168"/>
    </location>
</feature>
<dbReference type="RefSeq" id="WP_167268376.1">
    <property type="nucleotide sequence ID" value="NZ_JAASQJ010000001.1"/>
</dbReference>
<keyword evidence="2" id="KW-0472">Membrane</keyword>
<keyword evidence="4" id="KW-1185">Reference proteome</keyword>
<evidence type="ECO:0000256" key="1">
    <source>
        <dbReference type="SAM" id="MobiDB-lite"/>
    </source>
</evidence>
<protein>
    <recommendedName>
        <fullName evidence="5">Outer membrane protein beta-barrel domain-containing protein</fullName>
    </recommendedName>
</protein>
<comment type="caution">
    <text evidence="3">The sequence shown here is derived from an EMBL/GenBank/DDBJ whole genome shotgun (WGS) entry which is preliminary data.</text>
</comment>
<dbReference type="EMBL" id="JAASQJ010000001">
    <property type="protein sequence ID" value="NIJ52222.1"/>
    <property type="molecule type" value="Genomic_DNA"/>
</dbReference>
<proteinExistence type="predicted"/>
<gene>
    <name evidence="3" type="ORF">FHS68_001378</name>
</gene>
<reference evidence="3 4" key="1">
    <citation type="submission" date="2020-03" db="EMBL/GenBank/DDBJ databases">
        <title>Genomic Encyclopedia of Type Strains, Phase IV (KMG-IV): sequencing the most valuable type-strain genomes for metagenomic binning, comparative biology and taxonomic classification.</title>
        <authorList>
            <person name="Goeker M."/>
        </authorList>
    </citation>
    <scope>NUCLEOTIDE SEQUENCE [LARGE SCALE GENOMIC DNA]</scope>
    <source>
        <strain evidence="3 4">DSM 102865</strain>
    </source>
</reference>
<keyword evidence="2" id="KW-0812">Transmembrane</keyword>
<organism evidence="3 4">
    <name type="scientific">Dyadobacter arcticus</name>
    <dbReference type="NCBI Taxonomy" id="1078754"/>
    <lineage>
        <taxon>Bacteria</taxon>
        <taxon>Pseudomonadati</taxon>
        <taxon>Bacteroidota</taxon>
        <taxon>Cytophagia</taxon>
        <taxon>Cytophagales</taxon>
        <taxon>Spirosomataceae</taxon>
        <taxon>Dyadobacter</taxon>
    </lineage>
</organism>
<evidence type="ECO:0008006" key="5">
    <source>
        <dbReference type="Google" id="ProtNLM"/>
    </source>
</evidence>
<accession>A0ABX0UHH8</accession>
<evidence type="ECO:0000313" key="4">
    <source>
        <dbReference type="Proteomes" id="UP001179181"/>
    </source>
</evidence>
<sequence>MSKKNLHIKKYLKGKFPEPEVRADDGWANMNDMLGRNLVPDTQISSVDKLKFLLKGGLGSIAVIGIATSIWLSVPEEKKKSIEHRVNIIGLDSSNSVQSVSGVTQKKLTSAKIDLKIDSPQQSIIIKEHEEGKSGPQHSERLTLTNSAASISQEPVRSKTESSGYNHSQKLHNGGNDPSKREFTKSSSFEHTKADFNVNHGQPKKIGEYSGIAERVENMDSNRQQNIKTLTNLPNNLTRYKPFSSGETEENKSETIIAISENRLLFFAKNLIPKSVRFHNAAIKQIRPVSYNQPVSTLDQKSNESIKSLSQTLHVGLEWNASSSFHSTKYILKGTDSLSKPYLLFIPGIWISKDITEKHLLRFSFYASQPFYGGFKRVQRTGSDSLLFHNNIDLIKATGINLALQYEYCVFQNIMASAGFSYSPLRKALAQNNYENYQGEERPLQKLVLNKQNINQYMRTNLISFKTGLMFSPGRYQIGINMLIPISNLSLTPTSSLKTINGQFFLRFTVR</sequence>
<feature type="transmembrane region" description="Helical" evidence="2">
    <location>
        <begin position="52"/>
        <end position="72"/>
    </location>
</feature>